<evidence type="ECO:0000256" key="4">
    <source>
        <dbReference type="ARBA" id="ARBA00022490"/>
    </source>
</evidence>
<keyword evidence="12" id="KW-0969">Cilium</keyword>
<dbReference type="InterPro" id="IPR043157">
    <property type="entry name" value="Dynein_AAA1S"/>
</dbReference>
<evidence type="ECO:0000256" key="3">
    <source>
        <dbReference type="ARBA" id="ARBA00008887"/>
    </source>
</evidence>
<dbReference type="GO" id="GO:0005874">
    <property type="term" value="C:microtubule"/>
    <property type="evidence" value="ECO:0007669"/>
    <property type="project" value="UniProtKB-KW"/>
</dbReference>
<dbReference type="InterPro" id="IPR035699">
    <property type="entry name" value="AAA_6"/>
</dbReference>
<dbReference type="Proteomes" id="UP001623348">
    <property type="component" value="Unassembled WGS sequence"/>
</dbReference>
<keyword evidence="11 16" id="KW-0175">Coiled coil</keyword>
<dbReference type="PANTHER" id="PTHR22878">
    <property type="entry name" value="DYNEIN HEAVY CHAIN 6, AXONEMAL-LIKE-RELATED"/>
    <property type="match status" value="1"/>
</dbReference>
<evidence type="ECO:0000313" key="22">
    <source>
        <dbReference type="EMBL" id="GAB0194611.1"/>
    </source>
</evidence>
<evidence type="ECO:0000256" key="6">
    <source>
        <dbReference type="ARBA" id="ARBA00022737"/>
    </source>
</evidence>
<evidence type="ECO:0000259" key="19">
    <source>
        <dbReference type="Pfam" id="PF12780"/>
    </source>
</evidence>
<keyword evidence="13" id="KW-0505">Motor protein</keyword>
<dbReference type="Pfam" id="PF17852">
    <property type="entry name" value="Dynein_AAA_lid"/>
    <property type="match status" value="1"/>
</dbReference>
<evidence type="ECO:0000256" key="14">
    <source>
        <dbReference type="ARBA" id="ARBA00023212"/>
    </source>
</evidence>
<accession>A0ABC9XAI9</accession>
<evidence type="ECO:0000256" key="11">
    <source>
        <dbReference type="ARBA" id="ARBA00023054"/>
    </source>
</evidence>
<evidence type="ECO:0000256" key="15">
    <source>
        <dbReference type="ARBA" id="ARBA00023273"/>
    </source>
</evidence>
<dbReference type="Gene3D" id="1.20.920.20">
    <property type="match status" value="1"/>
</dbReference>
<evidence type="ECO:0000256" key="16">
    <source>
        <dbReference type="SAM" id="Coils"/>
    </source>
</evidence>
<dbReference type="FunFam" id="1.20.920.30:FF:000005">
    <property type="entry name" value="Dynein, axonemal, heavy chain 2"/>
    <property type="match status" value="1"/>
</dbReference>
<dbReference type="FunFam" id="3.20.180.20:FF:000003">
    <property type="entry name" value="Dynein heavy chain 12, axonemal"/>
    <property type="match status" value="1"/>
</dbReference>
<comment type="caution">
    <text evidence="22">The sequence shown here is derived from an EMBL/GenBank/DDBJ whole genome shotgun (WGS) entry which is preliminary data.</text>
</comment>
<evidence type="ECO:0000313" key="23">
    <source>
        <dbReference type="Proteomes" id="UP001623348"/>
    </source>
</evidence>
<gene>
    <name evidence="22" type="ORF">GRJ2_001926400</name>
</gene>
<sequence length="2721" mass="310791">MVAPAPFSRSNEAGVRRLQPGRPDVCAGPCMYHALLRQADLEQHTPKVTTFKMPDDFGSVLDKQVIGPTTENLIKSDFPVQSFKPKVQIPFQGLPGQCSRKIEVERRRQLYLSFDIAQLLASKGIDSNQLMPRHHDPDNMPTIEEKKDPVFPIYLPLKIFDNDEYDCRNPEEWISLGLEPGSHDRKPVPGKALLPTDDVLGHEDPKSQKLIYKWIDVGVLDYDKETELYLVHKTDKNGLVRDEEGRPILNGGITPEAEDPQVFAQRVVSANSLRKKTQALLLYHLYVDCMPTDGLNSISEKSLQRMKLLAMHTPKLKKEKRVLARMCCLEKEVRLDYEHTMNRMNFDRVITSKPQMFSYVTLPDKEEKKVPETGLIWIPDYPFDERQTEFNFVSLLTRPEVILLLTQVQDECNKAATMPLFNTTLGKHLCLEEFEQIQTQSFAQVQVFLKDTWINTLKTAVKSNLRDGGKGLYNLEESHWDVYQMSKLRKLMKRIKFIFQDSVRYLVQNSLISFTQLLLDACHGILNCSEDMEWGDDLINSPYRPQRNPLFVAELVLDSSGVHFSPPVESFEKSLISLFSKGILVTHTVPQLEKYVLEDIPIPGTPWLDSVGLHEPEVEKLREVMRSAIQKALIPLQAYAKKYEKFLELNNNDIQYFLRDYEEQCPSAQEVKSIVNMHLSEKENLDNALPSSIVIGPFHVNIEGVKQNLSEKYKALATSMLDILAKNLHLQVENICNAYKAVSCKMHEKPNSIEELAELREWMKGVPEQLAVQEELISQVMEDYKVMEEFLYNLTEEDFNDKWTASYWPLKITMQAESIRLQHLEDEDKFRKIQVMDQNGFQDKLEEMQLTVGGFSIQTDVNQAHELANKAREVRKQLKELQNLAILYNNRERIFGIKATNYSKLSKMVKDFQPYYDLWTTVSDWMQWNESWMNDPLMEIEAEQLEKNVSDSFKTMQRCVKQFKDSPACQGVAMEFRDKIEEFRLYVPLIQGLHNPGMRNRHWEMLSEDINIDIKLEPSLTLGRCLDVNLLDHIESITKVAEIAGKEYAIENALNKMESEWNSVLFTMMLYKDTNTFILKNTDEASQLLDDHIVMIQSMSFSPFKKAFEERMNTWENKLKMTQDVLEEWLNCQRSWLYLEPIFRSEDIKRQLPLESQRYEAMDRDWRNIMKNANENPEVISLCPDPTLLENLRKCNKLLELVQKGLSEYLETKRGAFPRFYFLSDDELLEILSQTKDPTAVQPHLRKCFENIAKLLFQEDLQITHMYSAEGEEVKLAVPIYPTENVEDWLLEVEKSMKASVRDNIERSIGVYPETPRTTWVLQWPGQVVIAGCQIFWTKEVSEALEAGDLSSRLFPQLSTQLGNLVALVRGKLSKIQRAVLSALIVIEVHAKDVAAKLIEENVTSMNDFEWISQLRYYWTRGDLYIRAVNAEFIYGYEYLGNSGRLVITPLTDRCYLTLTGALHLKFGGAPAGPAGTGKTETTKDLGKALAIQTVVFNCSDQLDFMAMGKFFKGLASSGAWACFDEFNRIDIEVLSVVAQQITTIQKAQQQRVDRFMFEGTEIPLVPSCAVFITMNPGYAGRTVLPDNLKALFRPVAMMVPDYSMIAEISLYSFGFNEAKVLAKKITTTFKLLSEQLSAQDHYDFGMRAVKTVISTAGNLKRENPTMNEELICLRAIRDANIPKFLQDDLKLFNGIVSDLFPKIREKPVDYGILEEAIRQSCIKENLKDVDGFVTKCIQLYETTVVRHGLMLVGPAGSGKTKSYEVLAAAMTSLKGQPAASGGNYEAVSYFVLNPKSITMGQLYGEFNLLTHEWTDGILSSLIRRGAAATDTSKKWYMFDGPVDALWIENMNTVLDDNKKLCLSSGEIIKLTESMTMMFEVQDLAVASPATVSRCGMVYLEPSILGLEPFIECWLKKIPGIMRPFSQQLASLFRRFLKEAISFVRRFVKEIIASTDSNLTRSLLMLLECLFQPFIPIEGIRMIPQEKSARIAELIEPWFIFALIWSVGATGDSQGRMAFSLWLREKMAKEKIQLLFPEEGLVYDYKLYDAGLSSAEDDLDEEVIREVCWEKWLDSTAKFTMVPDTNFCDIIVPTMNTVRMAHLLELLLTNRTFKKLVDINFICAMGPPGGGRNAVTPRLTRHFNYLSFTELEESSKKTIFSTILGSWMAGALAVKDLNEPLVDATIYVYLTITSQLLPTPAKSHYTFNLRDLSKVFQGMLMAEPSQIEDKLHLLRLWYHENCRVFRDRLVSKEDQTWFDNLMKTMMEEMDTTFEEVVPSQPVLFGDFMEPGANIKLYKAIDSQEKLKVMIEDYLEEYNQINTPELKLVLFMDAIQHICRISRILRQATGNALLLGVGGSGRQSLTRLASHMADYECFQIELSKNYGMSEWRDDVRKILMKAGLQSLPKTFLFVDTQIKNESFLEDINNLLNSGDIPNIYNPDDQEQIMTAMKPVVRDLGQQPTKANLMAAYTGRVRSNIHMVLCMSPIGEVFRARLRQFPSLVNCCTIDWFNEWPAEALQCVASSFLHEIPHLGASTEDVNVMIQVCVEIHQSVAKKCQVYLAELARHNYVTPKSYLEFLSIFSSLIGKKKQELKTAKKRMKSGLDKLLQTAENVARMQEELESARPLLAQAAKDTLATMEQLQVDTALAEETRKAVQAEEMKAKVKAQAAQAIADDAQKDLAEALPALDAALASLRNLNKSDVTEACSIPSLFQHLYPSP</sequence>
<dbReference type="Gene3D" id="1.20.920.30">
    <property type="match status" value="1"/>
</dbReference>
<evidence type="ECO:0000256" key="5">
    <source>
        <dbReference type="ARBA" id="ARBA00022701"/>
    </source>
</evidence>
<organism evidence="22 23">
    <name type="scientific">Grus japonensis</name>
    <name type="common">Japanese crane</name>
    <name type="synonym">Red-crowned crane</name>
    <dbReference type="NCBI Taxonomy" id="30415"/>
    <lineage>
        <taxon>Eukaryota</taxon>
        <taxon>Metazoa</taxon>
        <taxon>Chordata</taxon>
        <taxon>Craniata</taxon>
        <taxon>Vertebrata</taxon>
        <taxon>Euteleostomi</taxon>
        <taxon>Archelosauria</taxon>
        <taxon>Archosauria</taxon>
        <taxon>Dinosauria</taxon>
        <taxon>Saurischia</taxon>
        <taxon>Theropoda</taxon>
        <taxon>Coelurosauria</taxon>
        <taxon>Aves</taxon>
        <taxon>Neognathae</taxon>
        <taxon>Neoaves</taxon>
        <taxon>Gruiformes</taxon>
        <taxon>Gruidae</taxon>
        <taxon>Grus</taxon>
    </lineage>
</organism>
<evidence type="ECO:0000256" key="8">
    <source>
        <dbReference type="ARBA" id="ARBA00022840"/>
    </source>
</evidence>
<dbReference type="Pfam" id="PF12774">
    <property type="entry name" value="AAA_6"/>
    <property type="match status" value="1"/>
</dbReference>
<dbReference type="InterPro" id="IPR027417">
    <property type="entry name" value="P-loop_NTPase"/>
</dbReference>
<dbReference type="GO" id="GO:0030286">
    <property type="term" value="C:dynein complex"/>
    <property type="evidence" value="ECO:0007669"/>
    <property type="project" value="UniProtKB-KW"/>
</dbReference>
<dbReference type="GO" id="GO:0005930">
    <property type="term" value="C:axoneme"/>
    <property type="evidence" value="ECO:0007669"/>
    <property type="project" value="UniProtKB-SubCell"/>
</dbReference>
<evidence type="ECO:0000256" key="12">
    <source>
        <dbReference type="ARBA" id="ARBA00023069"/>
    </source>
</evidence>
<keyword evidence="15" id="KW-0966">Cell projection</keyword>
<dbReference type="InterPro" id="IPR042222">
    <property type="entry name" value="Dynein_2_N"/>
</dbReference>
<dbReference type="Pfam" id="PF08393">
    <property type="entry name" value="DHC_N2"/>
    <property type="match status" value="1"/>
</dbReference>
<keyword evidence="4" id="KW-0963">Cytoplasm</keyword>
<dbReference type="FunFam" id="1.20.140.100:FF:000004">
    <property type="entry name" value="Dynein axonemal heavy chain 6"/>
    <property type="match status" value="1"/>
</dbReference>
<keyword evidence="8" id="KW-0067">ATP-binding</keyword>
<dbReference type="Gene3D" id="3.20.180.20">
    <property type="entry name" value="Dynein heavy chain, N-terminal domain 2"/>
    <property type="match status" value="1"/>
</dbReference>
<evidence type="ECO:0000259" key="21">
    <source>
        <dbReference type="Pfam" id="PF17857"/>
    </source>
</evidence>
<feature type="domain" description="Dynein heavy chain AAA module D4" evidence="19">
    <location>
        <begin position="2325"/>
        <end position="2586"/>
    </location>
</feature>
<comment type="similarity">
    <text evidence="3">Belongs to the dynein heavy chain family.</text>
</comment>
<evidence type="ECO:0000256" key="2">
    <source>
        <dbReference type="ARBA" id="ARBA00004430"/>
    </source>
</evidence>
<dbReference type="FunFam" id="3.40.50.300:FF:001328">
    <property type="entry name" value="Dynein heavy chain 6, axonemal"/>
    <property type="match status" value="1"/>
</dbReference>
<dbReference type="GO" id="GO:0031514">
    <property type="term" value="C:motile cilium"/>
    <property type="evidence" value="ECO:0007669"/>
    <property type="project" value="UniProtKB-SubCell"/>
</dbReference>
<dbReference type="FunFam" id="1.10.287.2620:FF:000001">
    <property type="entry name" value="Cytoplasmic dynein heavy chain 1"/>
    <property type="match status" value="1"/>
</dbReference>
<protein>
    <submittedName>
        <fullName evidence="22">Dynein axonemal heavy chain 1</fullName>
    </submittedName>
</protein>
<feature type="domain" description="Dynein heavy chain 3 AAA+ lid" evidence="21">
    <location>
        <begin position="2181"/>
        <end position="2275"/>
    </location>
</feature>
<dbReference type="Gene3D" id="1.20.140.100">
    <property type="entry name" value="Dynein heavy chain, N-terminal domain 2"/>
    <property type="match status" value="1"/>
</dbReference>
<dbReference type="Gene3D" id="3.40.50.300">
    <property type="entry name" value="P-loop containing nucleotide triphosphate hydrolases"/>
    <property type="match status" value="4"/>
</dbReference>
<evidence type="ECO:0000256" key="10">
    <source>
        <dbReference type="ARBA" id="ARBA00023017"/>
    </source>
</evidence>
<dbReference type="Gene3D" id="1.20.58.1120">
    <property type="match status" value="1"/>
</dbReference>
<dbReference type="InterPro" id="IPR041466">
    <property type="entry name" value="Dynein_AAA5_ext"/>
</dbReference>
<feature type="domain" description="Dynein heavy chain AAA 5 extension" evidence="20">
    <location>
        <begin position="1929"/>
        <end position="2047"/>
    </location>
</feature>
<evidence type="ECO:0000256" key="9">
    <source>
        <dbReference type="ARBA" id="ARBA00022846"/>
    </source>
</evidence>
<comment type="subcellular location">
    <subcellularLocation>
        <location evidence="1">Cell projection</location>
        <location evidence="1">Cilium</location>
        <location evidence="1">Flagellum</location>
    </subcellularLocation>
    <subcellularLocation>
        <location evidence="2">Cytoplasm</location>
        <location evidence="2">Cytoskeleton</location>
        <location evidence="2">Cilium axoneme</location>
    </subcellularLocation>
</comment>
<evidence type="ECO:0000259" key="20">
    <source>
        <dbReference type="Pfam" id="PF17852"/>
    </source>
</evidence>
<dbReference type="Gene3D" id="1.10.287.2620">
    <property type="match status" value="1"/>
</dbReference>
<dbReference type="Pfam" id="PF12780">
    <property type="entry name" value="AAA_8"/>
    <property type="match status" value="1"/>
</dbReference>
<dbReference type="Pfam" id="PF17857">
    <property type="entry name" value="AAA_lid_1"/>
    <property type="match status" value="1"/>
</dbReference>
<evidence type="ECO:0000256" key="7">
    <source>
        <dbReference type="ARBA" id="ARBA00022741"/>
    </source>
</evidence>
<dbReference type="FunFam" id="3.40.50.300:FF:002141">
    <property type="entry name" value="Dynein heavy chain"/>
    <property type="match status" value="1"/>
</dbReference>
<keyword evidence="14" id="KW-0206">Cytoskeleton</keyword>
<keyword evidence="6" id="KW-0677">Repeat</keyword>
<dbReference type="InterPro" id="IPR042228">
    <property type="entry name" value="Dynein_linker_3"/>
</dbReference>
<keyword evidence="7" id="KW-0547">Nucleotide-binding</keyword>
<evidence type="ECO:0000259" key="18">
    <source>
        <dbReference type="Pfam" id="PF12774"/>
    </source>
</evidence>
<feature type="coiled-coil region" evidence="16">
    <location>
        <begin position="2605"/>
        <end position="2676"/>
    </location>
</feature>
<evidence type="ECO:0000256" key="1">
    <source>
        <dbReference type="ARBA" id="ARBA00004230"/>
    </source>
</evidence>
<dbReference type="PANTHER" id="PTHR22878:SF73">
    <property type="entry name" value="DYNEIN AXONEMAL HEAVY CHAIN 1"/>
    <property type="match status" value="1"/>
</dbReference>
<dbReference type="InterPro" id="IPR013602">
    <property type="entry name" value="Dynein_heavy_linker"/>
</dbReference>
<dbReference type="FunFam" id="3.40.50.300:FF:000044">
    <property type="entry name" value="Dynein heavy chain 5, axonemal"/>
    <property type="match status" value="1"/>
</dbReference>
<evidence type="ECO:0000256" key="13">
    <source>
        <dbReference type="ARBA" id="ARBA00023175"/>
    </source>
</evidence>
<keyword evidence="5" id="KW-0493">Microtubule</keyword>
<dbReference type="InterPro" id="IPR026983">
    <property type="entry name" value="DHC"/>
</dbReference>
<dbReference type="Gene3D" id="1.10.472.130">
    <property type="match status" value="1"/>
</dbReference>
<dbReference type="FunFam" id="1.10.8.710:FF:000004">
    <property type="entry name" value="Dynein axonemal heavy chain 6"/>
    <property type="match status" value="1"/>
</dbReference>
<dbReference type="Pfam" id="PF12775">
    <property type="entry name" value="AAA_7"/>
    <property type="match status" value="1"/>
</dbReference>
<feature type="domain" description="Dynein heavy chain linker" evidence="17">
    <location>
        <begin position="905"/>
        <end position="1307"/>
    </location>
</feature>
<keyword evidence="10" id="KW-0243">Dynein</keyword>
<dbReference type="FunFam" id="1.20.58.1120:FF:000005">
    <property type="entry name" value="Dynein, axonemal, heavy chain 12"/>
    <property type="match status" value="1"/>
</dbReference>
<feature type="domain" description="Dynein heavy chain hydrolytic ATP-binding dynein motor region" evidence="18">
    <location>
        <begin position="1435"/>
        <end position="1761"/>
    </location>
</feature>
<evidence type="ECO:0000259" key="17">
    <source>
        <dbReference type="Pfam" id="PF08393"/>
    </source>
</evidence>
<keyword evidence="23" id="KW-1185">Reference proteome</keyword>
<name>A0ABC9XAI9_GRUJA</name>
<keyword evidence="9" id="KW-0282">Flagellum</keyword>
<dbReference type="Gene3D" id="1.10.8.710">
    <property type="match status" value="1"/>
</dbReference>
<dbReference type="InterPro" id="IPR024317">
    <property type="entry name" value="Dynein_heavy_chain_D4_dom"/>
</dbReference>
<dbReference type="FunFam" id="1.10.472.130:FF:000006">
    <property type="entry name" value="Dynein axonemal heavy chain 1"/>
    <property type="match status" value="1"/>
</dbReference>
<dbReference type="InterPro" id="IPR041589">
    <property type="entry name" value="DNAH3_AAA_lid_1"/>
</dbReference>
<dbReference type="GO" id="GO:0005524">
    <property type="term" value="F:ATP binding"/>
    <property type="evidence" value="ECO:0007669"/>
    <property type="project" value="UniProtKB-KW"/>
</dbReference>
<proteinExistence type="inferred from homology"/>
<dbReference type="EMBL" id="BAAFJT010000011">
    <property type="protein sequence ID" value="GAB0194611.1"/>
    <property type="molecule type" value="Genomic_DNA"/>
</dbReference>
<dbReference type="SUPFAM" id="SSF52540">
    <property type="entry name" value="P-loop containing nucleoside triphosphate hydrolases"/>
    <property type="match status" value="4"/>
</dbReference>
<dbReference type="GO" id="GO:0007017">
    <property type="term" value="P:microtubule-based process"/>
    <property type="evidence" value="ECO:0007669"/>
    <property type="project" value="UniProtKB-ARBA"/>
</dbReference>
<reference evidence="22 23" key="1">
    <citation type="submission" date="2024-06" db="EMBL/GenBank/DDBJ databases">
        <title>The draft genome of Grus japonensis, version 3.</title>
        <authorList>
            <person name="Nabeshima K."/>
            <person name="Suzuki S."/>
            <person name="Onuma M."/>
        </authorList>
    </citation>
    <scope>NUCLEOTIDE SEQUENCE [LARGE SCALE GENOMIC DNA]</scope>
    <source>
        <strain evidence="22 23">451A</strain>
    </source>
</reference>
<feature type="coiled-coil region" evidence="16">
    <location>
        <begin position="861"/>
        <end position="891"/>
    </location>
</feature>